<protein>
    <recommendedName>
        <fullName evidence="3">NADH:ubiquinone oxidoreductase 30kDa subunit domain-containing protein</fullName>
    </recommendedName>
</protein>
<dbReference type="PROSITE" id="PS00542">
    <property type="entry name" value="COMPLEX1_30K"/>
    <property type="match status" value="1"/>
</dbReference>
<evidence type="ECO:0000256" key="2">
    <source>
        <dbReference type="ARBA" id="ARBA00022448"/>
    </source>
</evidence>
<accession>A0A381S6F4</accession>
<dbReference type="InterPro" id="IPR037232">
    <property type="entry name" value="NADH_quin_OxRdtase_su_C/D-like"/>
</dbReference>
<reference evidence="4" key="1">
    <citation type="submission" date="2018-05" db="EMBL/GenBank/DDBJ databases">
        <authorList>
            <person name="Lanie J.A."/>
            <person name="Ng W.-L."/>
            <person name="Kazmierczak K.M."/>
            <person name="Andrzejewski T.M."/>
            <person name="Davidsen T.M."/>
            <person name="Wayne K.J."/>
            <person name="Tettelin H."/>
            <person name="Glass J.I."/>
            <person name="Rusch D."/>
            <person name="Podicherti R."/>
            <person name="Tsui H.-C.T."/>
            <person name="Winkler M.E."/>
        </authorList>
    </citation>
    <scope>NUCLEOTIDE SEQUENCE</scope>
</reference>
<proteinExistence type="inferred from homology"/>
<dbReference type="GO" id="GO:0008137">
    <property type="term" value="F:NADH dehydrogenase (ubiquinone) activity"/>
    <property type="evidence" value="ECO:0007669"/>
    <property type="project" value="InterPro"/>
</dbReference>
<evidence type="ECO:0000256" key="1">
    <source>
        <dbReference type="ARBA" id="ARBA00007569"/>
    </source>
</evidence>
<dbReference type="InterPro" id="IPR001268">
    <property type="entry name" value="NADH_UbQ_OxRdtase_30kDa_su"/>
</dbReference>
<organism evidence="4">
    <name type="scientific">marine metagenome</name>
    <dbReference type="NCBI Taxonomy" id="408172"/>
    <lineage>
        <taxon>unclassified sequences</taxon>
        <taxon>metagenomes</taxon>
        <taxon>ecological metagenomes</taxon>
    </lineage>
</organism>
<dbReference type="HAMAP" id="MF_01357">
    <property type="entry name" value="NDH1_NuoC"/>
    <property type="match status" value="1"/>
</dbReference>
<keyword evidence="2" id="KW-0813">Transport</keyword>
<dbReference type="SUPFAM" id="SSF143243">
    <property type="entry name" value="Nqo5-like"/>
    <property type="match status" value="1"/>
</dbReference>
<dbReference type="Pfam" id="PF00329">
    <property type="entry name" value="Complex1_30kDa"/>
    <property type="match status" value="1"/>
</dbReference>
<dbReference type="GO" id="GO:0016651">
    <property type="term" value="F:oxidoreductase activity, acting on NAD(P)H"/>
    <property type="evidence" value="ECO:0007669"/>
    <property type="project" value="InterPro"/>
</dbReference>
<sequence>MKKMKSPPELLKEIQSFDFLNSVMLDINVSEYELSFNIEHTNIVKTLKFLRDEPLLSFTQLIDLCGIDWPEKKERFQVAYNLLSMNNNSRIRVKSFTNNNNSLPSITKLFPSSDWYEREAFDLFGINFEGHKDLRRLLTDYGFEGYPLRKDFPLTGYVEVKYDEEKKRVIYKPVELEQEYRNFDFESPWEGVEYPDEALKDD</sequence>
<dbReference type="InterPro" id="IPR010218">
    <property type="entry name" value="NADH_DH_suC"/>
</dbReference>
<comment type="similarity">
    <text evidence="1">Belongs to the complex I 30 kDa subunit family.</text>
</comment>
<dbReference type="Gene3D" id="3.30.460.80">
    <property type="entry name" value="NADH:ubiquinone oxidoreductase, 30kDa subunit"/>
    <property type="match status" value="1"/>
</dbReference>
<dbReference type="InterPro" id="IPR020396">
    <property type="entry name" value="NADH_UbQ_OxRdtase_CS"/>
</dbReference>
<evidence type="ECO:0000313" key="4">
    <source>
        <dbReference type="EMBL" id="SUZ98898.1"/>
    </source>
</evidence>
<dbReference type="NCBIfam" id="NF004733">
    <property type="entry name" value="PRK06074.1-5"/>
    <property type="match status" value="1"/>
</dbReference>
<dbReference type="EMBL" id="UINC01002648">
    <property type="protein sequence ID" value="SUZ98898.1"/>
    <property type="molecule type" value="Genomic_DNA"/>
</dbReference>
<dbReference type="PANTHER" id="PTHR10884">
    <property type="entry name" value="NADH DEHYDROGENASE UBIQUINONE IRON-SULFUR PROTEIN 3"/>
    <property type="match status" value="1"/>
</dbReference>
<gene>
    <name evidence="4" type="ORF">METZ01_LOCUS51752</name>
</gene>
<dbReference type="AlphaFoldDB" id="A0A381S6F4"/>
<feature type="domain" description="NADH:ubiquinone oxidoreductase 30kDa subunit" evidence="3">
    <location>
        <begin position="37"/>
        <end position="157"/>
    </location>
</feature>
<name>A0A381S6F4_9ZZZZ</name>
<dbReference type="NCBIfam" id="TIGR01961">
    <property type="entry name" value="NuoC_fam"/>
    <property type="match status" value="1"/>
</dbReference>
<evidence type="ECO:0000259" key="3">
    <source>
        <dbReference type="Pfam" id="PF00329"/>
    </source>
</evidence>
<dbReference type="PANTHER" id="PTHR10884:SF14">
    <property type="entry name" value="NADH DEHYDROGENASE [UBIQUINONE] IRON-SULFUR PROTEIN 3, MITOCHONDRIAL"/>
    <property type="match status" value="1"/>
</dbReference>